<evidence type="ECO:0000313" key="3">
    <source>
        <dbReference type="Proteomes" id="UP000054270"/>
    </source>
</evidence>
<gene>
    <name evidence="2" type="ORF">HYPSUDRAFT_60262</name>
</gene>
<dbReference type="STRING" id="945553.A0A0D2KDY4"/>
<evidence type="ECO:0000313" key="2">
    <source>
        <dbReference type="EMBL" id="KJA12727.1"/>
    </source>
</evidence>
<organism evidence="2 3">
    <name type="scientific">Hypholoma sublateritium (strain FD-334 SS-4)</name>
    <dbReference type="NCBI Taxonomy" id="945553"/>
    <lineage>
        <taxon>Eukaryota</taxon>
        <taxon>Fungi</taxon>
        <taxon>Dikarya</taxon>
        <taxon>Basidiomycota</taxon>
        <taxon>Agaricomycotina</taxon>
        <taxon>Agaricomycetes</taxon>
        <taxon>Agaricomycetidae</taxon>
        <taxon>Agaricales</taxon>
        <taxon>Agaricineae</taxon>
        <taxon>Strophariaceae</taxon>
        <taxon>Hypholoma</taxon>
    </lineage>
</organism>
<feature type="non-terminal residue" evidence="2">
    <location>
        <position position="481"/>
    </location>
</feature>
<keyword evidence="3" id="KW-1185">Reference proteome</keyword>
<sequence length="481" mass="52707">MASSSNPQIPSGAGGFRDLPALVPVATLSELPSTLSRDALAAETASAPQPAPVPVDARKTAIMHPQAGLVVSLNMTYVPRVTRHPLLSRNNRPIPYSAPRLVPDNEIYLAFLPLFPLNNGDLFGRLNYTNLELDRNVDRNPDGKYVLHGEIIDKWSRLEDALLDVADSLIRVKHDIPPIEWPELPFNKGYRNAHHSRSAAVSCAQRARDQFVALSAMVTLAISLHLEDNGDLQPVFAILRSERSRRYQPTSSAWWDLLSNSYICNFSPGFRVGAMVDARTTQWMPYVKQFAQARVPFWLLWGDPSTNPQPSHPAGIQYLPPRFAIEEARQRMIQTTRIVLPTYRFDPFAVAQAGPLSSSIPTDAMDTSGPEWAAPDVDNSPEDSVAQTDSTPSTNKSTGGPTTPPVASTSAHSASSSTAELSAADSEYEARKAKALGVLQDFLDGLASKREAHIANETPAARQSRESWEAQARKDPGFTKK</sequence>
<feature type="compositionally biased region" description="Polar residues" evidence="1">
    <location>
        <begin position="385"/>
        <end position="396"/>
    </location>
</feature>
<proteinExistence type="predicted"/>
<feature type="region of interest" description="Disordered" evidence="1">
    <location>
        <begin position="454"/>
        <end position="481"/>
    </location>
</feature>
<name>A0A0D2KDY4_HYPSF</name>
<feature type="compositionally biased region" description="Low complexity" evidence="1">
    <location>
        <begin position="397"/>
        <end position="425"/>
    </location>
</feature>
<feature type="region of interest" description="Disordered" evidence="1">
    <location>
        <begin position="356"/>
        <end position="428"/>
    </location>
</feature>
<dbReference type="AlphaFoldDB" id="A0A0D2KDY4"/>
<evidence type="ECO:0000256" key="1">
    <source>
        <dbReference type="SAM" id="MobiDB-lite"/>
    </source>
</evidence>
<feature type="compositionally biased region" description="Basic and acidic residues" evidence="1">
    <location>
        <begin position="463"/>
        <end position="481"/>
    </location>
</feature>
<dbReference type="OrthoDB" id="3268696at2759"/>
<reference evidence="3" key="1">
    <citation type="submission" date="2014-04" db="EMBL/GenBank/DDBJ databases">
        <title>Evolutionary Origins and Diversification of the Mycorrhizal Mutualists.</title>
        <authorList>
            <consortium name="DOE Joint Genome Institute"/>
            <consortium name="Mycorrhizal Genomics Consortium"/>
            <person name="Kohler A."/>
            <person name="Kuo A."/>
            <person name="Nagy L.G."/>
            <person name="Floudas D."/>
            <person name="Copeland A."/>
            <person name="Barry K.W."/>
            <person name="Cichocki N."/>
            <person name="Veneault-Fourrey C."/>
            <person name="LaButti K."/>
            <person name="Lindquist E.A."/>
            <person name="Lipzen A."/>
            <person name="Lundell T."/>
            <person name="Morin E."/>
            <person name="Murat C."/>
            <person name="Riley R."/>
            <person name="Ohm R."/>
            <person name="Sun H."/>
            <person name="Tunlid A."/>
            <person name="Henrissat B."/>
            <person name="Grigoriev I.V."/>
            <person name="Hibbett D.S."/>
            <person name="Martin F."/>
        </authorList>
    </citation>
    <scope>NUCLEOTIDE SEQUENCE [LARGE SCALE GENOMIC DNA]</scope>
    <source>
        <strain evidence="3">FD-334 SS-4</strain>
    </source>
</reference>
<protein>
    <submittedName>
        <fullName evidence="2">Uncharacterized protein</fullName>
    </submittedName>
</protein>
<dbReference type="Proteomes" id="UP000054270">
    <property type="component" value="Unassembled WGS sequence"/>
</dbReference>
<accession>A0A0D2KDY4</accession>
<dbReference type="EMBL" id="KN817953">
    <property type="protein sequence ID" value="KJA12727.1"/>
    <property type="molecule type" value="Genomic_DNA"/>
</dbReference>